<accession>A0A4W6FPD3</accession>
<keyword evidence="4" id="KW-1003">Cell membrane</keyword>
<feature type="compositionally biased region" description="Acidic residues" evidence="9">
    <location>
        <begin position="257"/>
        <end position="283"/>
    </location>
</feature>
<dbReference type="GO" id="GO:0005634">
    <property type="term" value="C:nucleus"/>
    <property type="evidence" value="ECO:0007669"/>
    <property type="project" value="UniProtKB-SubCell"/>
</dbReference>
<dbReference type="InterPro" id="IPR019522">
    <property type="entry name" value="PIK3R5/6"/>
</dbReference>
<evidence type="ECO:0000313" key="10">
    <source>
        <dbReference type="Ensembl" id="ENSLCAP00010053088.1"/>
    </source>
</evidence>
<reference evidence="11" key="1">
    <citation type="submission" date="2015-09" db="EMBL/GenBank/DDBJ databases">
        <authorList>
            <person name="Sai Rama Sridatta P."/>
        </authorList>
    </citation>
    <scope>NUCLEOTIDE SEQUENCE [LARGE SCALE GENOMIC DNA]</scope>
</reference>
<comment type="subcellular location">
    <subcellularLocation>
        <location evidence="2">Cell membrane</location>
        <topology evidence="2">Peripheral membrane protein</topology>
    </subcellularLocation>
    <subcellularLocation>
        <location evidence="3">Cytoplasm</location>
    </subcellularLocation>
    <subcellularLocation>
        <location evidence="1">Nucleus</location>
    </subcellularLocation>
</comment>
<dbReference type="Ensembl" id="ENSLCAT00010054452.1">
    <property type="protein sequence ID" value="ENSLCAP00010053088.1"/>
    <property type="gene ID" value="ENSLCAG00010024665.1"/>
</dbReference>
<feature type="region of interest" description="Disordered" evidence="9">
    <location>
        <begin position="245"/>
        <end position="296"/>
    </location>
</feature>
<dbReference type="STRING" id="8187.ENSLCAP00010053088"/>
<keyword evidence="7" id="KW-0539">Nucleus</keyword>
<dbReference type="GO" id="GO:0046935">
    <property type="term" value="F:1-phosphatidylinositol-3-kinase regulator activity"/>
    <property type="evidence" value="ECO:0007669"/>
    <property type="project" value="InterPro"/>
</dbReference>
<organism evidence="10 11">
    <name type="scientific">Lates calcarifer</name>
    <name type="common">Barramundi</name>
    <name type="synonym">Holocentrus calcarifer</name>
    <dbReference type="NCBI Taxonomy" id="8187"/>
    <lineage>
        <taxon>Eukaryota</taxon>
        <taxon>Metazoa</taxon>
        <taxon>Chordata</taxon>
        <taxon>Craniata</taxon>
        <taxon>Vertebrata</taxon>
        <taxon>Euteleostomi</taxon>
        <taxon>Actinopterygii</taxon>
        <taxon>Neopterygii</taxon>
        <taxon>Teleostei</taxon>
        <taxon>Neoteleostei</taxon>
        <taxon>Acanthomorphata</taxon>
        <taxon>Carangaria</taxon>
        <taxon>Carangaria incertae sedis</taxon>
        <taxon>Centropomidae</taxon>
        <taxon>Lates</taxon>
    </lineage>
</organism>
<dbReference type="PANTHER" id="PTHR15593">
    <property type="entry name" value="PHOSPHATIDYLINOSITOL 3-KINASE REGULATORY SUBUNIT"/>
    <property type="match status" value="1"/>
</dbReference>
<reference evidence="10" key="3">
    <citation type="submission" date="2025-09" db="UniProtKB">
        <authorList>
            <consortium name="Ensembl"/>
        </authorList>
    </citation>
    <scope>IDENTIFICATION</scope>
</reference>
<dbReference type="Proteomes" id="UP000314980">
    <property type="component" value="Unassembled WGS sequence"/>
</dbReference>
<dbReference type="GO" id="GO:0005944">
    <property type="term" value="C:phosphatidylinositol 3-kinase complex, class IB"/>
    <property type="evidence" value="ECO:0007669"/>
    <property type="project" value="InterPro"/>
</dbReference>
<evidence type="ECO:0000256" key="3">
    <source>
        <dbReference type="ARBA" id="ARBA00004496"/>
    </source>
</evidence>
<evidence type="ECO:0000256" key="2">
    <source>
        <dbReference type="ARBA" id="ARBA00004202"/>
    </source>
</evidence>
<evidence type="ECO:0000256" key="1">
    <source>
        <dbReference type="ARBA" id="ARBA00004123"/>
    </source>
</evidence>
<dbReference type="GO" id="GO:0007186">
    <property type="term" value="P:G protein-coupled receptor signaling pathway"/>
    <property type="evidence" value="ECO:0007669"/>
    <property type="project" value="TreeGrafter"/>
</dbReference>
<keyword evidence="6" id="KW-0472">Membrane</keyword>
<evidence type="ECO:0000256" key="9">
    <source>
        <dbReference type="SAM" id="MobiDB-lite"/>
    </source>
</evidence>
<evidence type="ECO:0000256" key="8">
    <source>
        <dbReference type="ARBA" id="ARBA00040195"/>
    </source>
</evidence>
<gene>
    <name evidence="10" type="primary">PIK3R5</name>
</gene>
<evidence type="ECO:0000313" key="11">
    <source>
        <dbReference type="Proteomes" id="UP000314980"/>
    </source>
</evidence>
<evidence type="ECO:0000256" key="7">
    <source>
        <dbReference type="ARBA" id="ARBA00023242"/>
    </source>
</evidence>
<evidence type="ECO:0000256" key="6">
    <source>
        <dbReference type="ARBA" id="ARBA00023136"/>
    </source>
</evidence>
<evidence type="ECO:0000256" key="4">
    <source>
        <dbReference type="ARBA" id="ARBA00022475"/>
    </source>
</evidence>
<sequence>MSPFMCGCLCTVACIDMNYMFCVSVLMCSAGQSMNRWSLEELVKRDPENFLILLQQIIIKTKEVQEQCQYELVAPLAIMFSSTLLQTPYCPPDTELLEEAIEVFRCFLTWPEPYCSVCKNLLSTLHLEIKAPGISFQRLVREEQGLNTSSQNSKTMTVLLMNPGEVPSDFLSVAEQLSHIQHSQKETYITLIKHAFQSTLGTKYPLHSIHRALQVCAHTPYLQDSFCNMTDICLSPADVLNTLLEHDPDDLTTNGQAEEEDTDDEEEEEDDTVMDTEEGDEDCKEEHEHGVELPPMSFIPNDYSANPRASTFSTISSLSTASKDSMFSTLSVASESYAPSLFSVTSGVDSDFFEDSDDYICSSPVAEKCSPKSAKASNRLSQHLYRLFIKPKNPRSLYRAKSLGNTESKDILVVREKRSNSLPQQVKLRSHEPLLLPQTLRHVCFRRRPILSSDEDSKNTTLRVVVFGADHVAGKVARAYNSLRRKESACPRLSRAFNLQFYFVPVKRDSAGGPGSLRSPSPVGQAGTPKGMALSNVRSLGLHLKSTGDSTNDIAHLLGMLDPWYERNTLSLLNLPANVVCQQTSKTESESYDSSYEQRLPILADLVLYYCRNAARPALIQLYQAELTLAGGERRTEVFVHSLELGHTAGTRAIKAMGAASKRFGIDGDREAVPLMLEVVYNRVVISGRSQWKKETKVCTSVNLTKACKNPEELDSKMECLQLTMTEVLKRQNGKSKKGYNQLNMTEVKVDKVQVSGAGSTTFAVCLDQDEKKILQTVTRCEISVCYKPDGSTDWRLRKSRTSAQIQPLHPTFCSLLCLPIVTFSGALP</sequence>
<proteinExistence type="predicted"/>
<dbReference type="InParanoid" id="A0A4W6FPD3"/>
<keyword evidence="11" id="KW-1185">Reference proteome</keyword>
<dbReference type="Pfam" id="PF10486">
    <property type="entry name" value="PI3K_1B_p101"/>
    <property type="match status" value="2"/>
</dbReference>
<dbReference type="PANTHER" id="PTHR15593:SF2">
    <property type="entry name" value="PHOSPHOINOSITIDE 3-KINASE REGULATORY SUBUNIT 5"/>
    <property type="match status" value="1"/>
</dbReference>
<dbReference type="GO" id="GO:0005737">
    <property type="term" value="C:cytoplasm"/>
    <property type="evidence" value="ECO:0007669"/>
    <property type="project" value="UniProtKB-SubCell"/>
</dbReference>
<name>A0A4W6FPD3_LATCA</name>
<dbReference type="AlphaFoldDB" id="A0A4W6FPD3"/>
<reference evidence="10" key="2">
    <citation type="submission" date="2025-08" db="UniProtKB">
        <authorList>
            <consortium name="Ensembl"/>
        </authorList>
    </citation>
    <scope>IDENTIFICATION</scope>
</reference>
<dbReference type="GeneTree" id="ENSGT00530000063753"/>
<dbReference type="GO" id="GO:0005886">
    <property type="term" value="C:plasma membrane"/>
    <property type="evidence" value="ECO:0007669"/>
    <property type="project" value="UniProtKB-SubCell"/>
</dbReference>
<keyword evidence="5" id="KW-0963">Cytoplasm</keyword>
<protein>
    <recommendedName>
        <fullName evidence="8">Phosphoinositide 3-kinase regulatory subunit 5</fullName>
    </recommendedName>
</protein>
<evidence type="ECO:0000256" key="5">
    <source>
        <dbReference type="ARBA" id="ARBA00022490"/>
    </source>
</evidence>